<reference evidence="1" key="1">
    <citation type="submission" date="2021-01" db="EMBL/GenBank/DDBJ databases">
        <authorList>
            <person name="Corre E."/>
            <person name="Pelletier E."/>
            <person name="Niang G."/>
            <person name="Scheremetjew M."/>
            <person name="Finn R."/>
            <person name="Kale V."/>
            <person name="Holt S."/>
            <person name="Cochrane G."/>
            <person name="Meng A."/>
            <person name="Brown T."/>
            <person name="Cohen L."/>
        </authorList>
    </citation>
    <scope>NUCLEOTIDE SEQUENCE</scope>
    <source>
        <strain evidence="1">Pop2</strain>
    </source>
</reference>
<dbReference type="Gene3D" id="1.25.40.10">
    <property type="entry name" value="Tetratricopeptide repeat domain"/>
    <property type="match status" value="1"/>
</dbReference>
<dbReference type="PANTHER" id="PTHR43642:SF1">
    <property type="entry name" value="HYBRID SIGNAL TRANSDUCTION HISTIDINE KINASE G"/>
    <property type="match status" value="1"/>
</dbReference>
<sequence>MDLLDTTSLYCPPHLSPLLILRIIQLSISHGVCVNTAFGFACFSALLSNTDDLHNAYKYGNFALDIMRRMHAREKYCRIYPFLFSSVFLRSNRMHSCLDTVLEAHREGLKAGDVTCATICATIYCNIAFRCKKKLALVKKDLTDLGREAKVYRQESTWNLVYPLEQAILILMGHANRPILLDGDAIPDESSDRHNMTNAKSANADRLLVFLYYFQVLVAYIFDDIELAIKMVEKCIEMDERISFFKRGSIQGFVLNSEITFLYGLTSLAQARKTNEVMWKNRGHDSMKKVQKLAKDSPSNYQHKLLLLEAECAFSAGRKSEASEKYEQAVTFSRNNQFIQDEALSYELAAKFHAEQCNESKASQYYGKAHDLYVEWGATSKADHLRENFPF</sequence>
<dbReference type="EMBL" id="HBGN01019435">
    <property type="protein sequence ID" value="CAD9332548.1"/>
    <property type="molecule type" value="Transcribed_RNA"/>
</dbReference>
<accession>A0A7S1Z9L7</accession>
<dbReference type="PANTHER" id="PTHR43642">
    <property type="entry name" value="HYBRID SIGNAL TRANSDUCTION HISTIDINE KINASE G"/>
    <property type="match status" value="1"/>
</dbReference>
<organism evidence="1">
    <name type="scientific">Ditylum brightwellii</name>
    <dbReference type="NCBI Taxonomy" id="49249"/>
    <lineage>
        <taxon>Eukaryota</taxon>
        <taxon>Sar</taxon>
        <taxon>Stramenopiles</taxon>
        <taxon>Ochrophyta</taxon>
        <taxon>Bacillariophyta</taxon>
        <taxon>Mediophyceae</taxon>
        <taxon>Lithodesmiophycidae</taxon>
        <taxon>Lithodesmiales</taxon>
        <taxon>Lithodesmiaceae</taxon>
        <taxon>Ditylum</taxon>
    </lineage>
</organism>
<name>A0A7S1Z9L7_9STRA</name>
<protein>
    <submittedName>
        <fullName evidence="1">Uncharacterized protein</fullName>
    </submittedName>
</protein>
<dbReference type="SUPFAM" id="SSF48452">
    <property type="entry name" value="TPR-like"/>
    <property type="match status" value="1"/>
</dbReference>
<proteinExistence type="predicted"/>
<gene>
    <name evidence="1" type="ORF">DBRI1063_LOCUS12367</name>
</gene>
<dbReference type="InterPro" id="IPR053159">
    <property type="entry name" value="Hybrid_Histidine_Kinase"/>
</dbReference>
<evidence type="ECO:0000313" key="1">
    <source>
        <dbReference type="EMBL" id="CAD9332548.1"/>
    </source>
</evidence>
<dbReference type="AlphaFoldDB" id="A0A7S1Z9L7"/>
<dbReference type="InterPro" id="IPR011990">
    <property type="entry name" value="TPR-like_helical_dom_sf"/>
</dbReference>